<dbReference type="InterPro" id="IPR034079">
    <property type="entry name" value="R3H_KhpB"/>
</dbReference>
<comment type="function">
    <text evidence="6">A probable RNA chaperone. Forms a complex with KhpA which binds to cellular RNA and controls its expression. Plays a role in peptidoglycan (PG) homeostasis and cell length regulation.</text>
</comment>
<dbReference type="InterPro" id="IPR038247">
    <property type="entry name" value="Jag_N_dom_sf"/>
</dbReference>
<comment type="domain">
    <text evidence="6">Has an N-terminal Jag-N domain and 2 RNA-binding domains (KH and R3H).</text>
</comment>
<dbReference type="PANTHER" id="PTHR35800:SF1">
    <property type="entry name" value="RNA-BINDING PROTEIN KHPB"/>
    <property type="match status" value="1"/>
</dbReference>
<dbReference type="Proteomes" id="UP000284177">
    <property type="component" value="Unassembled WGS sequence"/>
</dbReference>
<feature type="region of interest" description="Jag_N domain" evidence="6">
    <location>
        <begin position="5"/>
        <end position="55"/>
    </location>
</feature>
<keyword evidence="9" id="KW-1185">Reference proteome</keyword>
<dbReference type="GO" id="GO:0008360">
    <property type="term" value="P:regulation of cell shape"/>
    <property type="evidence" value="ECO:0007669"/>
    <property type="project" value="UniProtKB-KW"/>
</dbReference>
<dbReference type="AlphaFoldDB" id="A0A419T1M4"/>
<dbReference type="NCBIfam" id="NF041568">
    <property type="entry name" value="Jag_EloR"/>
    <property type="match status" value="1"/>
</dbReference>
<dbReference type="InterPro" id="IPR032782">
    <property type="entry name" value="KhpB_N"/>
</dbReference>
<evidence type="ECO:0000313" key="8">
    <source>
        <dbReference type="EMBL" id="RKD31375.1"/>
    </source>
</evidence>
<keyword evidence="1 6" id="KW-0963">Cytoplasm</keyword>
<evidence type="ECO:0000256" key="5">
    <source>
        <dbReference type="ARBA" id="ARBA00023316"/>
    </source>
</evidence>
<dbReference type="Gene3D" id="3.30.1370.50">
    <property type="entry name" value="R3H-like domain"/>
    <property type="match status" value="1"/>
</dbReference>
<evidence type="ECO:0000256" key="2">
    <source>
        <dbReference type="ARBA" id="ARBA00022884"/>
    </source>
</evidence>
<dbReference type="GO" id="GO:0003723">
    <property type="term" value="F:RNA binding"/>
    <property type="evidence" value="ECO:0007669"/>
    <property type="project" value="UniProtKB-UniRule"/>
</dbReference>
<dbReference type="PROSITE" id="PS51061">
    <property type="entry name" value="R3H"/>
    <property type="match status" value="1"/>
</dbReference>
<dbReference type="CDD" id="cd02644">
    <property type="entry name" value="R3H_jag"/>
    <property type="match status" value="1"/>
</dbReference>
<dbReference type="CDD" id="cd02414">
    <property type="entry name" value="KH-II_Jag"/>
    <property type="match status" value="1"/>
</dbReference>
<dbReference type="GO" id="GO:0009252">
    <property type="term" value="P:peptidoglycan biosynthetic process"/>
    <property type="evidence" value="ECO:0007669"/>
    <property type="project" value="UniProtKB-UniRule"/>
</dbReference>
<dbReference type="EMBL" id="MCIB01000021">
    <property type="protein sequence ID" value="RKD31375.1"/>
    <property type="molecule type" value="Genomic_DNA"/>
</dbReference>
<evidence type="ECO:0000259" key="7">
    <source>
        <dbReference type="PROSITE" id="PS51061"/>
    </source>
</evidence>
<comment type="subcellular location">
    <subcellularLocation>
        <location evidence="6">Cytoplasm</location>
    </subcellularLocation>
</comment>
<protein>
    <recommendedName>
        <fullName evidence="6">RNA-binding protein KhpB</fullName>
    </recommendedName>
    <alternativeName>
        <fullName evidence="6">RNA-binding protein EloR</fullName>
    </alternativeName>
</protein>
<gene>
    <name evidence="6" type="primary">khpB</name>
    <name evidence="6" type="synonym">eloR</name>
    <name evidence="8" type="ORF">BET03_12850</name>
</gene>
<dbReference type="InterPro" id="IPR001374">
    <property type="entry name" value="R3H_dom"/>
</dbReference>
<accession>A0A419T1M4</accession>
<organism evidence="8 9">
    <name type="scientific">Thermohalobacter berrensis</name>
    <dbReference type="NCBI Taxonomy" id="99594"/>
    <lineage>
        <taxon>Bacteria</taxon>
        <taxon>Bacillati</taxon>
        <taxon>Bacillota</taxon>
        <taxon>Tissierellia</taxon>
        <taxon>Tissierellales</taxon>
        <taxon>Thermohalobacteraceae</taxon>
        <taxon>Thermohalobacter</taxon>
    </lineage>
</organism>
<evidence type="ECO:0000256" key="1">
    <source>
        <dbReference type="ARBA" id="ARBA00022490"/>
    </source>
</evidence>
<comment type="subunit">
    <text evidence="6">Forms a complex with KhpA.</text>
</comment>
<evidence type="ECO:0000256" key="4">
    <source>
        <dbReference type="ARBA" id="ARBA00023186"/>
    </source>
</evidence>
<dbReference type="SMART" id="SM01245">
    <property type="entry name" value="Jag_N"/>
    <property type="match status" value="1"/>
</dbReference>
<sequence>MRSVVKTGKTVDEAIDEALKELNVVRDDVTVEILEAPSKGFLGLIGCKDAKVKVTLINDPVEIAQNFLEKMFKKMNINARLNIKKRNSNLYINIENVNKSDSGILIGKRGKTLDSIQYLVSLVVNKDRNKYIRVLLDTQNYRKKREQTLIKLAKKMASKAKRLNRPIKLDPMNPYERRIIHSALQEDSFVETYSEGEEPYRRVVIRAR</sequence>
<reference evidence="8 9" key="1">
    <citation type="submission" date="2016-08" db="EMBL/GenBank/DDBJ databases">
        <title>Novel Firmicutes and Novel Genomes.</title>
        <authorList>
            <person name="Poppleton D.I."/>
            <person name="Gribaldo S."/>
        </authorList>
    </citation>
    <scope>NUCLEOTIDE SEQUENCE [LARGE SCALE GENOMIC DNA]</scope>
    <source>
        <strain evidence="8 9">CTT3</strain>
    </source>
</reference>
<dbReference type="RefSeq" id="WP_120169484.1">
    <property type="nucleotide sequence ID" value="NZ_MCIB01000021.1"/>
</dbReference>
<dbReference type="HAMAP" id="MF_00867">
    <property type="entry name" value="KhpB"/>
    <property type="match status" value="1"/>
</dbReference>
<feature type="domain" description="R3H" evidence="7">
    <location>
        <begin position="143"/>
        <end position="208"/>
    </location>
</feature>
<dbReference type="Pfam" id="PF01424">
    <property type="entry name" value="R3H"/>
    <property type="match status" value="1"/>
</dbReference>
<comment type="caution">
    <text evidence="8">The sequence shown here is derived from an EMBL/GenBank/DDBJ whole genome shotgun (WGS) entry which is preliminary data.</text>
</comment>
<dbReference type="SMART" id="SM00393">
    <property type="entry name" value="R3H"/>
    <property type="match status" value="1"/>
</dbReference>
<dbReference type="Pfam" id="PF14804">
    <property type="entry name" value="Jag_N"/>
    <property type="match status" value="1"/>
</dbReference>
<keyword evidence="4 6" id="KW-0143">Chaperone</keyword>
<evidence type="ECO:0000256" key="6">
    <source>
        <dbReference type="HAMAP-Rule" id="MF_00867"/>
    </source>
</evidence>
<keyword evidence="3 6" id="KW-0133">Cell shape</keyword>
<dbReference type="InterPro" id="IPR038008">
    <property type="entry name" value="Jag_KH"/>
</dbReference>
<proteinExistence type="inferred from homology"/>
<dbReference type="InterPro" id="IPR039247">
    <property type="entry name" value="KhpB"/>
</dbReference>
<dbReference type="Gene3D" id="3.30.30.80">
    <property type="entry name" value="probable RNA-binding protein from clostridium symbiosum atcc 14940"/>
    <property type="match status" value="1"/>
</dbReference>
<keyword evidence="2 6" id="KW-0694">RNA-binding</keyword>
<dbReference type="PANTHER" id="PTHR35800">
    <property type="entry name" value="PROTEIN JAG"/>
    <property type="match status" value="1"/>
</dbReference>
<keyword evidence="8" id="KW-0238">DNA-binding</keyword>
<dbReference type="InterPro" id="IPR015946">
    <property type="entry name" value="KH_dom-like_a/b"/>
</dbReference>
<dbReference type="Pfam" id="PF13083">
    <property type="entry name" value="KH_KhpA-B"/>
    <property type="match status" value="1"/>
</dbReference>
<dbReference type="OrthoDB" id="9794483at2"/>
<name>A0A419T1M4_9FIRM</name>
<dbReference type="Gene3D" id="3.30.300.20">
    <property type="match status" value="1"/>
</dbReference>
<dbReference type="GO" id="GO:0005737">
    <property type="term" value="C:cytoplasm"/>
    <property type="evidence" value="ECO:0007669"/>
    <property type="project" value="UniProtKB-SubCell"/>
</dbReference>
<dbReference type="GO" id="GO:0071555">
    <property type="term" value="P:cell wall organization"/>
    <property type="evidence" value="ECO:0007669"/>
    <property type="project" value="UniProtKB-KW"/>
</dbReference>
<keyword evidence="5 6" id="KW-0961">Cell wall biogenesis/degradation</keyword>
<evidence type="ECO:0000313" key="9">
    <source>
        <dbReference type="Proteomes" id="UP000284177"/>
    </source>
</evidence>
<dbReference type="InterPro" id="IPR036867">
    <property type="entry name" value="R3H_dom_sf"/>
</dbReference>
<comment type="similarity">
    <text evidence="6">Belongs to the KhpB RNA-binding protein family.</text>
</comment>
<dbReference type="SUPFAM" id="SSF82708">
    <property type="entry name" value="R3H domain"/>
    <property type="match status" value="1"/>
</dbReference>
<evidence type="ECO:0000256" key="3">
    <source>
        <dbReference type="ARBA" id="ARBA00022960"/>
    </source>
</evidence>
<dbReference type="GO" id="GO:0003677">
    <property type="term" value="F:DNA binding"/>
    <property type="evidence" value="ECO:0007669"/>
    <property type="project" value="UniProtKB-KW"/>
</dbReference>